<evidence type="ECO:0000313" key="1">
    <source>
        <dbReference type="EMBL" id="KRR21040.1"/>
    </source>
</evidence>
<dbReference type="Proteomes" id="UP000052023">
    <property type="component" value="Unassembled WGS sequence"/>
</dbReference>
<organism evidence="1 2">
    <name type="scientific">Bradyrhizobium retamae</name>
    <dbReference type="NCBI Taxonomy" id="1300035"/>
    <lineage>
        <taxon>Bacteria</taxon>
        <taxon>Pseudomonadati</taxon>
        <taxon>Pseudomonadota</taxon>
        <taxon>Alphaproteobacteria</taxon>
        <taxon>Hyphomicrobiales</taxon>
        <taxon>Nitrobacteraceae</taxon>
        <taxon>Bradyrhizobium</taxon>
    </lineage>
</organism>
<dbReference type="RefSeq" id="WP_057845956.1">
    <property type="nucleotide sequence ID" value="NZ_LLYA01000173.1"/>
</dbReference>
<gene>
    <name evidence="1" type="ORF">CQ13_31255</name>
</gene>
<dbReference type="OrthoDB" id="1679673at2"/>
<name>A0A0R3MTY6_9BRAD</name>
<dbReference type="AlphaFoldDB" id="A0A0R3MTY6"/>
<keyword evidence="2" id="KW-1185">Reference proteome</keyword>
<dbReference type="EMBL" id="LLYA01000173">
    <property type="protein sequence ID" value="KRR21040.1"/>
    <property type="molecule type" value="Genomic_DNA"/>
</dbReference>
<proteinExistence type="predicted"/>
<sequence length="116" mass="13100">MPQTARSWKFSDPADHWLEYKNDALTLHFTLPLKTAVTAKAVQIEIYDPTIFVDLEFAKHKRVSLRDAPLQCLLTFDLPHQPTPAEQLRLGQLGNAPLDTSSFGEIFANKIPLKCP</sequence>
<protein>
    <submittedName>
        <fullName evidence="1">Uncharacterized protein</fullName>
    </submittedName>
</protein>
<comment type="caution">
    <text evidence="1">The sequence shown here is derived from an EMBL/GenBank/DDBJ whole genome shotgun (WGS) entry which is preliminary data.</text>
</comment>
<reference evidence="1 2" key="1">
    <citation type="submission" date="2014-03" db="EMBL/GenBank/DDBJ databases">
        <title>Bradyrhizobium valentinum sp. nov., isolated from effective nodules of Lupinus mariae-josephae, a lupine endemic of basic-lime soils in Eastern Spain.</title>
        <authorList>
            <person name="Duran D."/>
            <person name="Rey L."/>
            <person name="Navarro A."/>
            <person name="Busquets A."/>
            <person name="Imperial J."/>
            <person name="Ruiz-Argueso T."/>
        </authorList>
    </citation>
    <scope>NUCLEOTIDE SEQUENCE [LARGE SCALE GENOMIC DNA]</scope>
    <source>
        <strain evidence="1 2">Ro19</strain>
    </source>
</reference>
<accession>A0A0R3MTY6</accession>
<dbReference type="InterPro" id="IPR010412">
    <property type="entry name" value="DUF1007"/>
</dbReference>
<evidence type="ECO:0000313" key="2">
    <source>
        <dbReference type="Proteomes" id="UP000052023"/>
    </source>
</evidence>
<dbReference type="Pfam" id="PF06226">
    <property type="entry name" value="DUF1007"/>
    <property type="match status" value="1"/>
</dbReference>